<name>A0ABQ7FPC1_9ACTN</name>
<evidence type="ECO:0000256" key="5">
    <source>
        <dbReference type="ARBA" id="ARBA00023163"/>
    </source>
</evidence>
<dbReference type="PROSITE" id="PS51755">
    <property type="entry name" value="OMPR_PHOB"/>
    <property type="match status" value="1"/>
</dbReference>
<dbReference type="InterPro" id="IPR036388">
    <property type="entry name" value="WH-like_DNA-bd_sf"/>
</dbReference>
<feature type="non-terminal residue" evidence="8">
    <location>
        <position position="250"/>
    </location>
</feature>
<keyword evidence="4 6" id="KW-0238">DNA-binding</keyword>
<dbReference type="EMBL" id="WHPN01000196">
    <property type="protein sequence ID" value="KAF4409611.1"/>
    <property type="molecule type" value="Genomic_DNA"/>
</dbReference>
<accession>A0ABQ7FPC1</accession>
<keyword evidence="5" id="KW-0804">Transcription</keyword>
<dbReference type="Pfam" id="PF00486">
    <property type="entry name" value="Trans_reg_C"/>
    <property type="match status" value="1"/>
</dbReference>
<keyword evidence="3" id="KW-0805">Transcription regulation</keyword>
<evidence type="ECO:0000256" key="4">
    <source>
        <dbReference type="ARBA" id="ARBA00023125"/>
    </source>
</evidence>
<dbReference type="Pfam" id="PF03704">
    <property type="entry name" value="BTAD"/>
    <property type="match status" value="1"/>
</dbReference>
<dbReference type="SUPFAM" id="SSF46894">
    <property type="entry name" value="C-terminal effector domain of the bipartite response regulators"/>
    <property type="match status" value="1"/>
</dbReference>
<dbReference type="InterPro" id="IPR016032">
    <property type="entry name" value="Sig_transdc_resp-reg_C-effctor"/>
</dbReference>
<protein>
    <submittedName>
        <fullName evidence="8">AfsR/SARP family transcriptional regulator</fullName>
    </submittedName>
</protein>
<evidence type="ECO:0000313" key="9">
    <source>
        <dbReference type="Proteomes" id="UP000621266"/>
    </source>
</evidence>
<evidence type="ECO:0000256" key="3">
    <source>
        <dbReference type="ARBA" id="ARBA00023015"/>
    </source>
</evidence>
<dbReference type="InterPro" id="IPR011990">
    <property type="entry name" value="TPR-like_helical_dom_sf"/>
</dbReference>
<feature type="domain" description="OmpR/PhoB-type" evidence="7">
    <location>
        <begin position="1"/>
        <end position="102"/>
    </location>
</feature>
<dbReference type="PANTHER" id="PTHR35807:SF1">
    <property type="entry name" value="TRANSCRIPTIONAL REGULATOR REDD"/>
    <property type="match status" value="1"/>
</dbReference>
<proteinExistence type="inferred from homology"/>
<feature type="DNA-binding region" description="OmpR/PhoB-type" evidence="6">
    <location>
        <begin position="1"/>
        <end position="102"/>
    </location>
</feature>
<dbReference type="InterPro" id="IPR001867">
    <property type="entry name" value="OmpR/PhoB-type_DNA-bd"/>
</dbReference>
<keyword evidence="9" id="KW-1185">Reference proteome</keyword>
<dbReference type="CDD" id="cd15831">
    <property type="entry name" value="BTAD"/>
    <property type="match status" value="1"/>
</dbReference>
<dbReference type="SMART" id="SM00862">
    <property type="entry name" value="Trans_reg_C"/>
    <property type="match status" value="1"/>
</dbReference>
<dbReference type="Proteomes" id="UP000621266">
    <property type="component" value="Unassembled WGS sequence"/>
</dbReference>
<keyword evidence="2" id="KW-0902">Two-component regulatory system</keyword>
<evidence type="ECO:0000313" key="8">
    <source>
        <dbReference type="EMBL" id="KAF4409611.1"/>
    </source>
</evidence>
<organism evidence="8 9">
    <name type="scientific">Streptomyces lycii</name>
    <dbReference type="NCBI Taxonomy" id="2654337"/>
    <lineage>
        <taxon>Bacteria</taxon>
        <taxon>Bacillati</taxon>
        <taxon>Actinomycetota</taxon>
        <taxon>Actinomycetes</taxon>
        <taxon>Kitasatosporales</taxon>
        <taxon>Streptomycetaceae</taxon>
        <taxon>Streptomyces</taxon>
    </lineage>
</organism>
<dbReference type="InterPro" id="IPR051677">
    <property type="entry name" value="AfsR-DnrI-RedD_regulator"/>
</dbReference>
<dbReference type="InterPro" id="IPR005158">
    <property type="entry name" value="BTAD"/>
</dbReference>
<comment type="similarity">
    <text evidence="1">Belongs to the AfsR/DnrI/RedD regulatory family.</text>
</comment>
<dbReference type="Gene3D" id="1.25.40.10">
    <property type="entry name" value="Tetratricopeptide repeat domain"/>
    <property type="match status" value="1"/>
</dbReference>
<evidence type="ECO:0000256" key="1">
    <source>
        <dbReference type="ARBA" id="ARBA00005820"/>
    </source>
</evidence>
<dbReference type="Gene3D" id="1.10.10.10">
    <property type="entry name" value="Winged helix-like DNA-binding domain superfamily/Winged helix DNA-binding domain"/>
    <property type="match status" value="1"/>
</dbReference>
<dbReference type="SUPFAM" id="SSF48452">
    <property type="entry name" value="TPR-like"/>
    <property type="match status" value="1"/>
</dbReference>
<evidence type="ECO:0000256" key="2">
    <source>
        <dbReference type="ARBA" id="ARBA00023012"/>
    </source>
</evidence>
<comment type="caution">
    <text evidence="8">The sequence shown here is derived from an EMBL/GenBank/DDBJ whole genome shotgun (WGS) entry which is preliminary data.</text>
</comment>
<dbReference type="PANTHER" id="PTHR35807">
    <property type="entry name" value="TRANSCRIPTIONAL REGULATOR REDD-RELATED"/>
    <property type="match status" value="1"/>
</dbReference>
<dbReference type="RefSeq" id="WP_170315800.1">
    <property type="nucleotide sequence ID" value="NZ_WHPN01000196.1"/>
</dbReference>
<reference evidence="8 9" key="1">
    <citation type="submission" date="2019-10" db="EMBL/GenBank/DDBJ databases">
        <title>Streptomyces tenebrisbrunneis sp.nov., an endogenous actinomycete isolated from of Lycium ruthenicum.</title>
        <authorList>
            <person name="Ma L."/>
        </authorList>
    </citation>
    <scope>NUCLEOTIDE SEQUENCE [LARGE SCALE GENOMIC DNA]</scope>
    <source>
        <strain evidence="8 9">TRM 66187</strain>
    </source>
</reference>
<dbReference type="SMART" id="SM01043">
    <property type="entry name" value="BTAD"/>
    <property type="match status" value="1"/>
</dbReference>
<gene>
    <name evidence="8" type="ORF">GCU69_08035</name>
</gene>
<sequence>MGTEDLSVELLGPLVVRRAGRALDLGPPKRRVLLIRLLVEDGHAVSVDQLCEDVWEGNPPANVTSTLHAHISRLRAVLEPERRRHGKSEILVTEPMGYALRVPPEARDTVQFERGVARARRLLADGRAKDAREEIETTLALWRGTALADASHHLFAGRETSRLEEARLTAVELHVAALIGVAESEQAVATAEELTARHPLREAGWGLLMRALYLSGRQAHALQRYEEIRVRLADELGVDPGPELRAVHRA</sequence>
<evidence type="ECO:0000259" key="7">
    <source>
        <dbReference type="PROSITE" id="PS51755"/>
    </source>
</evidence>
<evidence type="ECO:0000256" key="6">
    <source>
        <dbReference type="PROSITE-ProRule" id="PRU01091"/>
    </source>
</evidence>